<sequence>MLLSHWHHMTNYTAAEWNALPQNQKGKLATKPSKPPIKIKADTPEKAHKSPATAPSLAQTDLDTVLMQIVIRTPLEAAYVTYGPSRIEIDYMGHELAIVPREQVRPDYLRRDNQPVTKEAS</sequence>
<evidence type="ECO:0000313" key="2">
    <source>
        <dbReference type="EMBL" id="GAA4299550.1"/>
    </source>
</evidence>
<reference evidence="3" key="1">
    <citation type="journal article" date="2019" name="Int. J. Syst. Evol. Microbiol.">
        <title>The Global Catalogue of Microorganisms (GCM) 10K type strain sequencing project: providing services to taxonomists for standard genome sequencing and annotation.</title>
        <authorList>
            <consortium name="The Broad Institute Genomics Platform"/>
            <consortium name="The Broad Institute Genome Sequencing Center for Infectious Disease"/>
            <person name="Wu L."/>
            <person name="Ma J."/>
        </authorList>
    </citation>
    <scope>NUCLEOTIDE SEQUENCE [LARGE SCALE GENOMIC DNA]</scope>
    <source>
        <strain evidence="3">JCM 17917</strain>
    </source>
</reference>
<dbReference type="EMBL" id="BAABGX010000001">
    <property type="protein sequence ID" value="GAA4299550.1"/>
    <property type="molecule type" value="Genomic_DNA"/>
</dbReference>
<protein>
    <submittedName>
        <fullName evidence="2">Uncharacterized protein</fullName>
    </submittedName>
</protein>
<organism evidence="2 3">
    <name type="scientific">Nibribacter koreensis</name>
    <dbReference type="NCBI Taxonomy" id="1084519"/>
    <lineage>
        <taxon>Bacteria</taxon>
        <taxon>Pseudomonadati</taxon>
        <taxon>Bacteroidota</taxon>
        <taxon>Cytophagia</taxon>
        <taxon>Cytophagales</taxon>
        <taxon>Hymenobacteraceae</taxon>
        <taxon>Nibribacter</taxon>
    </lineage>
</organism>
<dbReference type="RefSeq" id="WP_345162746.1">
    <property type="nucleotide sequence ID" value="NZ_BAABGX010000001.1"/>
</dbReference>
<comment type="caution">
    <text evidence="2">The sequence shown here is derived from an EMBL/GenBank/DDBJ whole genome shotgun (WGS) entry which is preliminary data.</text>
</comment>
<gene>
    <name evidence="2" type="ORF">GCM10023183_08910</name>
</gene>
<accession>A0ABP8FB59</accession>
<feature type="region of interest" description="Disordered" evidence="1">
    <location>
        <begin position="21"/>
        <end position="56"/>
    </location>
</feature>
<name>A0ABP8FB59_9BACT</name>
<evidence type="ECO:0000313" key="3">
    <source>
        <dbReference type="Proteomes" id="UP001501844"/>
    </source>
</evidence>
<dbReference type="Proteomes" id="UP001501844">
    <property type="component" value="Unassembled WGS sequence"/>
</dbReference>
<proteinExistence type="predicted"/>
<keyword evidence="3" id="KW-1185">Reference proteome</keyword>
<feature type="compositionally biased region" description="Basic and acidic residues" evidence="1">
    <location>
        <begin position="39"/>
        <end position="48"/>
    </location>
</feature>
<evidence type="ECO:0000256" key="1">
    <source>
        <dbReference type="SAM" id="MobiDB-lite"/>
    </source>
</evidence>